<dbReference type="RefSeq" id="WP_013610233.1">
    <property type="nucleotide sequence ID" value="NC_015156.1"/>
</dbReference>
<gene>
    <name evidence="1" type="ORF">VIBNI_0045</name>
</gene>
<sequence>MEKYIFISTSGIECPSLVEKVVESFKNNTTESNVVISHFSLSSTETNNPFMNHCHRLCYLYSLTRYSLKYSIADLAIALVNKKESDININELLESSSQDDIRIVFELMSWHKKFPNDKNTIFAIEKIKSSKLHVLSENPSWQEILDFFSHQGINVCTSFHKSRQEIQKALEQGARLVPFPGNYGDILNFDSYGYDIYLGDKKLSKSIRVNRENSSKVEVIEQCN</sequence>
<geneLocation type="plasmid" evidence="1">
    <name>VIBNI_pA</name>
</geneLocation>
<proteinExistence type="predicted"/>
<evidence type="ECO:0000313" key="1">
    <source>
        <dbReference type="EMBL" id="CBJ93092.1"/>
    </source>
</evidence>
<keyword evidence="1" id="KW-0614">Plasmid</keyword>
<accession>A0A9P1NJF6</accession>
<dbReference type="EMBL" id="FP893246">
    <property type="protein sequence ID" value="CBJ93092.1"/>
    <property type="molecule type" value="Genomic_DNA"/>
</dbReference>
<dbReference type="AlphaFoldDB" id="A0A9P1NJF6"/>
<name>A0A9P1NJF6_9VIBR</name>
<organism evidence="1">
    <name type="scientific">Vibrio nigripulchritudo</name>
    <dbReference type="NCBI Taxonomy" id="28173"/>
    <lineage>
        <taxon>Bacteria</taxon>
        <taxon>Pseudomonadati</taxon>
        <taxon>Pseudomonadota</taxon>
        <taxon>Gammaproteobacteria</taxon>
        <taxon>Vibrionales</taxon>
        <taxon>Vibrionaceae</taxon>
        <taxon>Vibrio</taxon>
    </lineage>
</organism>
<protein>
    <submittedName>
        <fullName evidence="1">Uncharacterized protein</fullName>
    </submittedName>
</protein>
<reference evidence="1" key="1">
    <citation type="submission" date="2010-02" db="EMBL/GenBank/DDBJ databases">
        <authorList>
            <person name="Genoscope - CEA"/>
        </authorList>
    </citation>
    <scope>NUCLEOTIDE SEQUENCE</scope>
    <source>
        <plasmid evidence="1">VIBNI_pA</plasmid>
    </source>
</reference>